<dbReference type="EMBL" id="NAFI01000187">
    <property type="protein sequence ID" value="OSJ03199.1"/>
    <property type="molecule type" value="Genomic_DNA"/>
</dbReference>
<protein>
    <submittedName>
        <fullName evidence="2">Uncharacterized protein</fullName>
    </submittedName>
</protein>
<evidence type="ECO:0000256" key="1">
    <source>
        <dbReference type="SAM" id="Phobius"/>
    </source>
</evidence>
<accession>A0A1X3GCV4</accession>
<keyword evidence="1" id="KW-0472">Membrane</keyword>
<feature type="transmembrane region" description="Helical" evidence="1">
    <location>
        <begin position="117"/>
        <end position="139"/>
    </location>
</feature>
<reference evidence="2 3" key="1">
    <citation type="submission" date="2017-03" db="EMBL/GenBank/DDBJ databases">
        <title>Whole genome sequences of fourteen strains of Bradyrhizobium canariense and one strain of Bradyrhizobium japonicum isolated from Lupinus (Papilionoideae: Genisteae) species in Algeria.</title>
        <authorList>
            <person name="Crovadore J."/>
            <person name="Chekireb D."/>
            <person name="Brachmann A."/>
            <person name="Chablais R."/>
            <person name="Cochard B."/>
            <person name="Lefort F."/>
        </authorList>
    </citation>
    <scope>NUCLEOTIDE SEQUENCE [LARGE SCALE GENOMIC DNA]</scope>
    <source>
        <strain evidence="2 3">UBMA195</strain>
    </source>
</reference>
<keyword evidence="1" id="KW-0812">Transmembrane</keyword>
<dbReference type="Proteomes" id="UP000193553">
    <property type="component" value="Unassembled WGS sequence"/>
</dbReference>
<sequence>MAWSKGFLRLWFVLSVAWMAVVFLAKGKDEFKGLWQPNVQLQVEYKGVVNEVLDSSRRPEELRRQIIDGVNRGAALLQRTDPTDAKKQIEGANQTADELLKVMAEENEKRSERTHAAVILLATPPIALLIVGVTIAWIASGFRKSA</sequence>
<name>A0A1X3GCV4_9BRAD</name>
<dbReference type="AlphaFoldDB" id="A0A1X3GCV4"/>
<comment type="caution">
    <text evidence="2">The sequence shown here is derived from an EMBL/GenBank/DDBJ whole genome shotgun (WGS) entry which is preliminary data.</text>
</comment>
<proteinExistence type="predicted"/>
<evidence type="ECO:0000313" key="3">
    <source>
        <dbReference type="Proteomes" id="UP000193553"/>
    </source>
</evidence>
<keyword evidence="1" id="KW-1133">Transmembrane helix</keyword>
<evidence type="ECO:0000313" key="2">
    <source>
        <dbReference type="EMBL" id="OSJ03199.1"/>
    </source>
</evidence>
<organism evidence="2 3">
    <name type="scientific">Bradyrhizobium canariense</name>
    <dbReference type="NCBI Taxonomy" id="255045"/>
    <lineage>
        <taxon>Bacteria</taxon>
        <taxon>Pseudomonadati</taxon>
        <taxon>Pseudomonadota</taxon>
        <taxon>Alphaproteobacteria</taxon>
        <taxon>Hyphomicrobiales</taxon>
        <taxon>Nitrobacteraceae</taxon>
        <taxon>Bradyrhizobium</taxon>
    </lineage>
</organism>
<gene>
    <name evidence="2" type="ORF">BSZ18_32180</name>
</gene>
<feature type="transmembrane region" description="Helical" evidence="1">
    <location>
        <begin position="6"/>
        <end position="25"/>
    </location>
</feature>